<sequence>MGTIATGARGKLSQRLKETESLPNRAFELKAVRGIDFRVGLGVAWNKEDPTASRDDIVDIARSLARPGR</sequence>
<accession>A0A1B1CJ25</accession>
<evidence type="ECO:0000313" key="1">
    <source>
        <dbReference type="EMBL" id="ANP89754.1"/>
    </source>
</evidence>
<dbReference type="Proteomes" id="UP000092691">
    <property type="component" value="Plasmid unnamed1"/>
</dbReference>
<reference evidence="1 2" key="1">
    <citation type="submission" date="2016-06" db="EMBL/GenBank/DDBJ databases">
        <title>Microsymbionts genomes from the relict species Vavilovia formosa.</title>
        <authorList>
            <person name="Chirak E."/>
            <person name="Kimeklis A."/>
            <person name="Andronov E."/>
        </authorList>
    </citation>
    <scope>NUCLEOTIDE SEQUENCE [LARGE SCALE GENOMIC DNA]</scope>
    <source>
        <strain evidence="1 2">Vaf10</strain>
        <plasmid evidence="2">Plasmid unnamed1</plasmid>
    </source>
</reference>
<organism evidence="1 2">
    <name type="scientific">Rhizobium leguminosarum</name>
    <dbReference type="NCBI Taxonomy" id="384"/>
    <lineage>
        <taxon>Bacteria</taxon>
        <taxon>Pseudomonadati</taxon>
        <taxon>Pseudomonadota</taxon>
        <taxon>Alphaproteobacteria</taxon>
        <taxon>Hyphomicrobiales</taxon>
        <taxon>Rhizobiaceae</taxon>
        <taxon>Rhizobium/Agrobacterium group</taxon>
        <taxon>Rhizobium</taxon>
    </lineage>
</organism>
<geneLocation type="plasmid" evidence="1 2">
    <name>unnamed1</name>
</geneLocation>
<gene>
    <name evidence="1" type="ORF">BA011_28935</name>
</gene>
<dbReference type="AlphaFoldDB" id="A0A1B1CJ25"/>
<keyword evidence="1" id="KW-0614">Plasmid</keyword>
<name>A0A1B1CJ25_RHILE</name>
<protein>
    <submittedName>
        <fullName evidence="1">Uncharacterized protein</fullName>
    </submittedName>
</protein>
<dbReference type="EMBL" id="CP016287">
    <property type="protein sequence ID" value="ANP89754.1"/>
    <property type="molecule type" value="Genomic_DNA"/>
</dbReference>
<proteinExistence type="predicted"/>
<evidence type="ECO:0000313" key="2">
    <source>
        <dbReference type="Proteomes" id="UP000092691"/>
    </source>
</evidence>